<name>A0A1M6PK91_PSETH</name>
<accession>A0A1M6PK91</accession>
<dbReference type="Gene3D" id="3.40.50.720">
    <property type="entry name" value="NAD(P)-binding Rossmann-like Domain"/>
    <property type="match status" value="1"/>
</dbReference>
<protein>
    <recommendedName>
        <fullName evidence="1">uroporphyrinogen-III C-methyltransferase</fullName>
        <ecNumber evidence="1">2.1.1.107</ecNumber>
    </recommendedName>
</protein>
<dbReference type="RefSeq" id="WP_073455435.1">
    <property type="nucleotide sequence ID" value="NZ_FRAP01000002.1"/>
</dbReference>
<sequence length="414" mass="42816">MAADRLTDPFLLSLDLAGRRVVVVGGGTRAQRRLPGLIAAGADVLVVAPDLTPAVEGMVSAGEVVWAPREYRAADLDDAWLAFACTGDPGVDAQVVADAEARRVFCAATTGGSAQAPATGAHDGAVVGVVADEQRRATQLCGALVDALRSGAVAEQAPDRPPAGVALVGGGPGDRDLITVRGRRLLALADVVVTDRLAPRDLLDELGPDVEVIDASKIPYGRAMAQQRINELLIEHAQAGRFVVRLKGGDPFVYGRGYEEVIACTEAGVPVTVVPGVTSAFAAPAAAGIPVSHRSVAHEIVVVSGHAAPGDPRSLVDWVALGRMRGTIVLLMAVERIAVFAAELMRHGRPPETPVAIVQDATTRIQRTVRGTLADIGERAREEEVRPPAVVVIGPVAGLTADSASWAAAAAAVR</sequence>
<evidence type="ECO:0000256" key="6">
    <source>
        <dbReference type="PIRSR" id="PIRSR036426-1"/>
    </source>
</evidence>
<dbReference type="InterPro" id="IPR014777">
    <property type="entry name" value="4pyrrole_Mease_sub1"/>
</dbReference>
<dbReference type="Pfam" id="PF00590">
    <property type="entry name" value="TP_methylase"/>
    <property type="match status" value="1"/>
</dbReference>
<dbReference type="PANTHER" id="PTHR45790">
    <property type="entry name" value="SIROHEME SYNTHASE-RELATED"/>
    <property type="match status" value="1"/>
</dbReference>
<dbReference type="InterPro" id="IPR012409">
    <property type="entry name" value="Sirohaem_synth"/>
</dbReference>
<evidence type="ECO:0000313" key="8">
    <source>
        <dbReference type="EMBL" id="SHK08317.1"/>
    </source>
</evidence>
<dbReference type="CDD" id="cd11642">
    <property type="entry name" value="SUMT"/>
    <property type="match status" value="1"/>
</dbReference>
<keyword evidence="3 8" id="KW-0808">Transferase</keyword>
<evidence type="ECO:0000256" key="1">
    <source>
        <dbReference type="ARBA" id="ARBA00012162"/>
    </source>
</evidence>
<keyword evidence="4" id="KW-0949">S-adenosyl-L-methionine</keyword>
<dbReference type="GO" id="GO:0051266">
    <property type="term" value="F:sirohydrochlorin ferrochelatase activity"/>
    <property type="evidence" value="ECO:0007669"/>
    <property type="project" value="InterPro"/>
</dbReference>
<dbReference type="InterPro" id="IPR014776">
    <property type="entry name" value="4pyrrole_Mease_sub2"/>
</dbReference>
<dbReference type="OrthoDB" id="9815856at2"/>
<dbReference type="InterPro" id="IPR000878">
    <property type="entry name" value="4pyrrol_Mease"/>
</dbReference>
<evidence type="ECO:0000256" key="4">
    <source>
        <dbReference type="ARBA" id="ARBA00022691"/>
    </source>
</evidence>
<dbReference type="InterPro" id="IPR006366">
    <property type="entry name" value="CobA/CysG_C"/>
</dbReference>
<dbReference type="Pfam" id="PF13241">
    <property type="entry name" value="NAD_binding_7"/>
    <property type="match status" value="1"/>
</dbReference>
<dbReference type="EMBL" id="FRAP01000002">
    <property type="protein sequence ID" value="SHK08317.1"/>
    <property type="molecule type" value="Genomic_DNA"/>
</dbReference>
<dbReference type="AlphaFoldDB" id="A0A1M6PK91"/>
<evidence type="ECO:0000256" key="5">
    <source>
        <dbReference type="ARBA" id="ARBA00023244"/>
    </source>
</evidence>
<dbReference type="SUPFAM" id="SSF53790">
    <property type="entry name" value="Tetrapyrrole methylase"/>
    <property type="match status" value="1"/>
</dbReference>
<dbReference type="EC" id="2.1.1.107" evidence="1"/>
<evidence type="ECO:0000313" key="9">
    <source>
        <dbReference type="Proteomes" id="UP000184363"/>
    </source>
</evidence>
<feature type="domain" description="Tetrapyrrole methylase" evidence="7">
    <location>
        <begin position="165"/>
        <end position="376"/>
    </location>
</feature>
<dbReference type="InterPro" id="IPR050161">
    <property type="entry name" value="Siro_Cobalamin_biosynth"/>
</dbReference>
<keyword evidence="5" id="KW-0627">Porphyrin biosynthesis</keyword>
<evidence type="ECO:0000256" key="2">
    <source>
        <dbReference type="ARBA" id="ARBA00022603"/>
    </source>
</evidence>
<dbReference type="SUPFAM" id="SSF51735">
    <property type="entry name" value="NAD(P)-binding Rossmann-fold domains"/>
    <property type="match status" value="1"/>
</dbReference>
<dbReference type="InterPro" id="IPR035996">
    <property type="entry name" value="4pyrrol_Methylase_sf"/>
</dbReference>
<feature type="active site" description="Proton acceptor" evidence="6">
    <location>
        <position position="195"/>
    </location>
</feature>
<dbReference type="GO" id="GO:0019354">
    <property type="term" value="P:siroheme biosynthetic process"/>
    <property type="evidence" value="ECO:0007669"/>
    <property type="project" value="InterPro"/>
</dbReference>
<dbReference type="Gene3D" id="3.40.1010.10">
    <property type="entry name" value="Cobalt-precorrin-4 Transmethylase, Domain 1"/>
    <property type="match status" value="1"/>
</dbReference>
<proteinExistence type="predicted"/>
<dbReference type="GO" id="GO:0009236">
    <property type="term" value="P:cobalamin biosynthetic process"/>
    <property type="evidence" value="ECO:0007669"/>
    <property type="project" value="InterPro"/>
</dbReference>
<evidence type="ECO:0000259" key="7">
    <source>
        <dbReference type="Pfam" id="PF00590"/>
    </source>
</evidence>
<dbReference type="GO" id="GO:0043115">
    <property type="term" value="F:precorrin-2 dehydrogenase activity"/>
    <property type="evidence" value="ECO:0007669"/>
    <property type="project" value="InterPro"/>
</dbReference>
<reference evidence="8 9" key="1">
    <citation type="submission" date="2016-11" db="EMBL/GenBank/DDBJ databases">
        <authorList>
            <person name="Jaros S."/>
            <person name="Januszkiewicz K."/>
            <person name="Wedrychowicz H."/>
        </authorList>
    </citation>
    <scope>NUCLEOTIDE SEQUENCE [LARGE SCALE GENOMIC DNA]</scope>
    <source>
        <strain evidence="8 9">DSM 43832</strain>
    </source>
</reference>
<keyword evidence="9" id="KW-1185">Reference proteome</keyword>
<dbReference type="Gene3D" id="3.30.950.10">
    <property type="entry name" value="Methyltransferase, Cobalt-precorrin-4 Transmethylase, Domain 2"/>
    <property type="match status" value="1"/>
</dbReference>
<dbReference type="GO" id="GO:0004851">
    <property type="term" value="F:uroporphyrin-III C-methyltransferase activity"/>
    <property type="evidence" value="ECO:0007669"/>
    <property type="project" value="UniProtKB-EC"/>
</dbReference>
<evidence type="ECO:0000256" key="3">
    <source>
        <dbReference type="ARBA" id="ARBA00022679"/>
    </source>
</evidence>
<gene>
    <name evidence="8" type="ORF">SAMN05443637_102315</name>
</gene>
<dbReference type="FunFam" id="3.40.1010.10:FF:000003">
    <property type="entry name" value="Putative Uroporphyrinogen-III C-methyltransferase"/>
    <property type="match status" value="1"/>
</dbReference>
<dbReference type="GO" id="GO:0051287">
    <property type="term" value="F:NAD binding"/>
    <property type="evidence" value="ECO:0007669"/>
    <property type="project" value="InterPro"/>
</dbReference>
<dbReference type="PANTHER" id="PTHR45790:SF3">
    <property type="entry name" value="S-ADENOSYL-L-METHIONINE-DEPENDENT UROPORPHYRINOGEN III METHYLTRANSFERASE, CHLOROPLASTIC"/>
    <property type="match status" value="1"/>
</dbReference>
<organism evidence="8 9">
    <name type="scientific">Pseudonocardia thermophila</name>
    <dbReference type="NCBI Taxonomy" id="1848"/>
    <lineage>
        <taxon>Bacteria</taxon>
        <taxon>Bacillati</taxon>
        <taxon>Actinomycetota</taxon>
        <taxon>Actinomycetes</taxon>
        <taxon>Pseudonocardiales</taxon>
        <taxon>Pseudonocardiaceae</taxon>
        <taxon>Pseudonocardia</taxon>
    </lineage>
</organism>
<dbReference type="PROSITE" id="PS50096">
    <property type="entry name" value="IQ"/>
    <property type="match status" value="1"/>
</dbReference>
<keyword evidence="2 8" id="KW-0489">Methyltransferase</keyword>
<dbReference type="STRING" id="1848.SAMN05443637_102315"/>
<dbReference type="GO" id="GO:0032259">
    <property type="term" value="P:methylation"/>
    <property type="evidence" value="ECO:0007669"/>
    <property type="project" value="UniProtKB-KW"/>
</dbReference>
<dbReference type="InterPro" id="IPR036291">
    <property type="entry name" value="NAD(P)-bd_dom_sf"/>
</dbReference>
<dbReference type="FunFam" id="3.30.950.10:FF:000001">
    <property type="entry name" value="Siroheme synthase"/>
    <property type="match status" value="1"/>
</dbReference>
<dbReference type="NCBIfam" id="TIGR01469">
    <property type="entry name" value="cobA_cysG_Cterm"/>
    <property type="match status" value="1"/>
</dbReference>
<dbReference type="PIRSF" id="PIRSF036426">
    <property type="entry name" value="Sirohaem_synth"/>
    <property type="match status" value="1"/>
</dbReference>
<feature type="active site" description="Proton donor" evidence="6">
    <location>
        <position position="217"/>
    </location>
</feature>
<dbReference type="Proteomes" id="UP000184363">
    <property type="component" value="Unassembled WGS sequence"/>
</dbReference>
<dbReference type="NCBIfam" id="NF004790">
    <property type="entry name" value="PRK06136.1"/>
    <property type="match status" value="1"/>
</dbReference>